<proteinExistence type="inferred from homology"/>
<dbReference type="PANTHER" id="PTHR43390">
    <property type="entry name" value="SIGNAL PEPTIDASE I"/>
    <property type="match status" value="1"/>
</dbReference>
<evidence type="ECO:0000313" key="9">
    <source>
        <dbReference type="EMBL" id="GAA1758300.1"/>
    </source>
</evidence>
<dbReference type="PANTHER" id="PTHR43390:SF1">
    <property type="entry name" value="CHLOROPLAST PROCESSING PEPTIDASE"/>
    <property type="match status" value="1"/>
</dbReference>
<dbReference type="InterPro" id="IPR019533">
    <property type="entry name" value="Peptidase_S26"/>
</dbReference>
<comment type="caution">
    <text evidence="9">The sequence shown here is derived from an EMBL/GenBank/DDBJ whole genome shotgun (WGS) entry which is preliminary data.</text>
</comment>
<gene>
    <name evidence="9" type="ORF">GCM10009681_31910</name>
</gene>
<dbReference type="Proteomes" id="UP001500655">
    <property type="component" value="Unassembled WGS sequence"/>
</dbReference>
<dbReference type="NCBIfam" id="TIGR02227">
    <property type="entry name" value="sigpep_I_bact"/>
    <property type="match status" value="1"/>
</dbReference>
<feature type="compositionally biased region" description="Basic and acidic residues" evidence="7">
    <location>
        <begin position="100"/>
        <end position="115"/>
    </location>
</feature>
<feature type="region of interest" description="Disordered" evidence="7">
    <location>
        <begin position="1"/>
        <end position="145"/>
    </location>
</feature>
<dbReference type="SUPFAM" id="SSF51306">
    <property type="entry name" value="LexA/Signal peptidase"/>
    <property type="match status" value="1"/>
</dbReference>
<evidence type="ECO:0000256" key="6">
    <source>
        <dbReference type="RuleBase" id="RU362042"/>
    </source>
</evidence>
<feature type="domain" description="Peptidase S26" evidence="8">
    <location>
        <begin position="154"/>
        <end position="348"/>
    </location>
</feature>
<evidence type="ECO:0000259" key="8">
    <source>
        <dbReference type="Pfam" id="PF10502"/>
    </source>
</evidence>
<dbReference type="CDD" id="cd06530">
    <property type="entry name" value="S26_SPase_I"/>
    <property type="match status" value="1"/>
</dbReference>
<dbReference type="PROSITE" id="PS00761">
    <property type="entry name" value="SPASE_I_3"/>
    <property type="match status" value="1"/>
</dbReference>
<sequence>MDGKLDSSDRGDDAAYPGAPGGYGAAGYPSHGPGQYGYPPPGPQPPTSGRRPEYPPQGGVPASPPVYGSPRPPSAPTGGSYPAGGRGYPPAGPSYPEGGGARDRGLPPYEPERRPSRIARKVNYDEDGRHAARREPPSKRPRSRGPMPLFLELPLLLVVAFCLAVLIRTFLVQAFYIPSGSMENTLAIDDRVLVNKVVYGVRGIKRGEIIVFKGDGGWKHETPIEQPTTKLGRLGQVLSDLIGLSQPQEKDFIKRVIGLPGDKISCCDDQGRVVVNGQPIDEPYVYEPSQLVDPNQQHSCMVRNIDEIQVPPGQLFVMGDHRLISSDSRCSGTVAIKDVIGRAFLVVWPKKHWGVLETPDTFANVPDTFAAPAGPLPSVDTTAFGVFGLPILASLAISARSARIYRTRGRRLPW</sequence>
<organism evidence="9 10">
    <name type="scientific">Luedemannella helvata</name>
    <dbReference type="NCBI Taxonomy" id="349315"/>
    <lineage>
        <taxon>Bacteria</taxon>
        <taxon>Bacillati</taxon>
        <taxon>Actinomycetota</taxon>
        <taxon>Actinomycetes</taxon>
        <taxon>Micromonosporales</taxon>
        <taxon>Micromonosporaceae</taxon>
        <taxon>Luedemannella</taxon>
    </lineage>
</organism>
<dbReference type="InterPro" id="IPR019758">
    <property type="entry name" value="Pept_S26A_signal_pept_1_CS"/>
</dbReference>
<keyword evidence="6" id="KW-0812">Transmembrane</keyword>
<protein>
    <recommendedName>
        <fullName evidence="4 6">Signal peptidase I</fullName>
        <ecNumber evidence="4 6">3.4.21.89</ecNumber>
    </recommendedName>
</protein>
<keyword evidence="5 6" id="KW-0378">Hydrolase</keyword>
<keyword evidence="6" id="KW-1133">Transmembrane helix</keyword>
<keyword evidence="6" id="KW-0645">Protease</keyword>
<evidence type="ECO:0000256" key="7">
    <source>
        <dbReference type="SAM" id="MobiDB-lite"/>
    </source>
</evidence>
<evidence type="ECO:0000256" key="3">
    <source>
        <dbReference type="ARBA" id="ARBA00009370"/>
    </source>
</evidence>
<evidence type="ECO:0000256" key="2">
    <source>
        <dbReference type="ARBA" id="ARBA00004401"/>
    </source>
</evidence>
<dbReference type="InterPro" id="IPR000223">
    <property type="entry name" value="Pept_S26A_signal_pept_1"/>
</dbReference>
<dbReference type="EC" id="3.4.21.89" evidence="4 6"/>
<dbReference type="InterPro" id="IPR036286">
    <property type="entry name" value="LexA/Signal_pep-like_sf"/>
</dbReference>
<keyword evidence="6" id="KW-0472">Membrane</keyword>
<evidence type="ECO:0000256" key="1">
    <source>
        <dbReference type="ARBA" id="ARBA00000677"/>
    </source>
</evidence>
<feature type="compositionally biased region" description="Basic and acidic residues" evidence="7">
    <location>
        <begin position="1"/>
        <end position="13"/>
    </location>
</feature>
<dbReference type="Gene3D" id="2.10.109.10">
    <property type="entry name" value="Umud Fragment, subunit A"/>
    <property type="match status" value="1"/>
</dbReference>
<keyword evidence="10" id="KW-1185">Reference proteome</keyword>
<dbReference type="PRINTS" id="PR00727">
    <property type="entry name" value="LEADERPTASE"/>
</dbReference>
<dbReference type="Pfam" id="PF10502">
    <property type="entry name" value="Peptidase_S26"/>
    <property type="match status" value="1"/>
</dbReference>
<comment type="similarity">
    <text evidence="3 6">Belongs to the peptidase S26 family.</text>
</comment>
<evidence type="ECO:0000256" key="4">
    <source>
        <dbReference type="ARBA" id="ARBA00013208"/>
    </source>
</evidence>
<feature type="transmembrane region" description="Helical" evidence="6">
    <location>
        <begin position="149"/>
        <end position="171"/>
    </location>
</feature>
<name>A0ABP4WQH9_9ACTN</name>
<dbReference type="EMBL" id="BAAALS010000014">
    <property type="protein sequence ID" value="GAA1758300.1"/>
    <property type="molecule type" value="Genomic_DNA"/>
</dbReference>
<feature type="compositionally biased region" description="Basic and acidic residues" evidence="7">
    <location>
        <begin position="122"/>
        <end position="138"/>
    </location>
</feature>
<comment type="catalytic activity">
    <reaction evidence="1 6">
        <text>Cleavage of hydrophobic, N-terminal signal or leader sequences from secreted and periplasmic proteins.</text>
        <dbReference type="EC" id="3.4.21.89"/>
    </reaction>
</comment>
<evidence type="ECO:0000256" key="5">
    <source>
        <dbReference type="ARBA" id="ARBA00022801"/>
    </source>
</evidence>
<feature type="compositionally biased region" description="Low complexity" evidence="7">
    <location>
        <begin position="26"/>
        <end position="37"/>
    </location>
</feature>
<accession>A0ABP4WQH9</accession>
<reference evidence="10" key="1">
    <citation type="journal article" date="2019" name="Int. J. Syst. Evol. Microbiol.">
        <title>The Global Catalogue of Microorganisms (GCM) 10K type strain sequencing project: providing services to taxonomists for standard genome sequencing and annotation.</title>
        <authorList>
            <consortium name="The Broad Institute Genomics Platform"/>
            <consortium name="The Broad Institute Genome Sequencing Center for Infectious Disease"/>
            <person name="Wu L."/>
            <person name="Ma J."/>
        </authorList>
    </citation>
    <scope>NUCLEOTIDE SEQUENCE [LARGE SCALE GENOMIC DNA]</scope>
    <source>
        <strain evidence="10">JCM 13249</strain>
    </source>
</reference>
<evidence type="ECO:0000313" key="10">
    <source>
        <dbReference type="Proteomes" id="UP001500655"/>
    </source>
</evidence>
<comment type="subcellular location">
    <subcellularLocation>
        <location evidence="2">Cell membrane</location>
        <topology evidence="2">Single-pass type II membrane protein</topology>
    </subcellularLocation>
    <subcellularLocation>
        <location evidence="6">Membrane</location>
        <topology evidence="6">Single-pass type II membrane protein</topology>
    </subcellularLocation>
</comment>